<dbReference type="AlphaFoldDB" id="A0A6J4R0L4"/>
<dbReference type="GO" id="GO:0046872">
    <property type="term" value="F:metal ion binding"/>
    <property type="evidence" value="ECO:0007669"/>
    <property type="project" value="UniProtKB-KW"/>
</dbReference>
<sequence>MNSAGSEVPWSQTWDQIDDDFDEHLEEVRNFLRCPTVSASDDDMLAGAEYVAGLIEGAGGTADIIPTSGHPAVLGRIEGDGPRLLRYGMYDVQPADEPGWSSPPFAAVTADVPGAGPSIVARGAANSKGSLASFLLALASARRVSDLPAEILFLVDGEEELGSPNLPRVMHDRRADLAAEAAFDMDLTADRRSVAEVYLGCKGIVSFVLSCSGGEWGGPIERALHSSEGVVISSPAWSLVRALSALKDAAGRNAIDGLGPASVPQEDERLLDALVRDFDPAAHLEEVGALAYLGPNDAHSVLKDLMYEPALNLNGFSAGSVTGKTIVPHEARAALDLRIPYGTDVESVVAGIERIVAEAAPEVLVEGVQLCPPSRTTANSPVAHAMVESQRDVGPPPQVWPSAPWWAPFYLFEQVLRLPFASGGAGHAGRAHAADEYATIAGLRTHMRQSIAFLHHYARAARAES</sequence>
<feature type="domain" description="Peptidase M20 dimerisation" evidence="4">
    <location>
        <begin position="222"/>
        <end position="362"/>
    </location>
</feature>
<organism evidence="5">
    <name type="scientific">uncultured Rubrobacteraceae bacterium</name>
    <dbReference type="NCBI Taxonomy" id="349277"/>
    <lineage>
        <taxon>Bacteria</taxon>
        <taxon>Bacillati</taxon>
        <taxon>Actinomycetota</taxon>
        <taxon>Rubrobacteria</taxon>
        <taxon>Rubrobacterales</taxon>
        <taxon>Rubrobacteraceae</taxon>
        <taxon>environmental samples</taxon>
    </lineage>
</organism>
<dbReference type="GO" id="GO:0008233">
    <property type="term" value="F:peptidase activity"/>
    <property type="evidence" value="ECO:0007669"/>
    <property type="project" value="UniProtKB-KW"/>
</dbReference>
<dbReference type="InterPro" id="IPR002933">
    <property type="entry name" value="Peptidase_M20"/>
</dbReference>
<gene>
    <name evidence="5" type="ORF">AVDCRST_MAG58-2483</name>
</gene>
<evidence type="ECO:0000256" key="2">
    <source>
        <dbReference type="ARBA" id="ARBA00022723"/>
    </source>
</evidence>
<evidence type="ECO:0000256" key="1">
    <source>
        <dbReference type="ARBA" id="ARBA00022670"/>
    </source>
</evidence>
<proteinExistence type="predicted"/>
<keyword evidence="1" id="KW-0645">Protease</keyword>
<evidence type="ECO:0000313" key="5">
    <source>
        <dbReference type="EMBL" id="CAA9460638.1"/>
    </source>
</evidence>
<dbReference type="PANTHER" id="PTHR43270:SF8">
    <property type="entry name" value="DI- AND TRIPEPTIDASE DUG2-RELATED"/>
    <property type="match status" value="1"/>
</dbReference>
<dbReference type="Pfam" id="PF01546">
    <property type="entry name" value="Peptidase_M20"/>
    <property type="match status" value="1"/>
</dbReference>
<dbReference type="SUPFAM" id="SSF53187">
    <property type="entry name" value="Zn-dependent exopeptidases"/>
    <property type="match status" value="1"/>
</dbReference>
<dbReference type="Gene3D" id="3.30.70.360">
    <property type="match status" value="1"/>
</dbReference>
<keyword evidence="3" id="KW-0378">Hydrolase</keyword>
<evidence type="ECO:0000259" key="4">
    <source>
        <dbReference type="Pfam" id="PF07687"/>
    </source>
</evidence>
<dbReference type="Gene3D" id="3.40.630.10">
    <property type="entry name" value="Zn peptidases"/>
    <property type="match status" value="1"/>
</dbReference>
<protein>
    <recommendedName>
        <fullName evidence="4">Peptidase M20 dimerisation domain-containing protein</fullName>
    </recommendedName>
</protein>
<dbReference type="GO" id="GO:0006508">
    <property type="term" value="P:proteolysis"/>
    <property type="evidence" value="ECO:0007669"/>
    <property type="project" value="UniProtKB-KW"/>
</dbReference>
<dbReference type="InterPro" id="IPR051458">
    <property type="entry name" value="Cyt/Met_Dipeptidase"/>
</dbReference>
<evidence type="ECO:0000256" key="3">
    <source>
        <dbReference type="ARBA" id="ARBA00022801"/>
    </source>
</evidence>
<dbReference type="PANTHER" id="PTHR43270">
    <property type="entry name" value="BETA-ALA-HIS DIPEPTIDASE"/>
    <property type="match status" value="1"/>
</dbReference>
<dbReference type="Pfam" id="PF07687">
    <property type="entry name" value="M20_dimer"/>
    <property type="match status" value="1"/>
</dbReference>
<dbReference type="EMBL" id="CADCVF010000052">
    <property type="protein sequence ID" value="CAA9460638.1"/>
    <property type="molecule type" value="Genomic_DNA"/>
</dbReference>
<accession>A0A6J4R0L4</accession>
<reference evidence="5" key="1">
    <citation type="submission" date="2020-02" db="EMBL/GenBank/DDBJ databases">
        <authorList>
            <person name="Meier V. D."/>
        </authorList>
    </citation>
    <scope>NUCLEOTIDE SEQUENCE</scope>
    <source>
        <strain evidence="5">AVDCRST_MAG58</strain>
    </source>
</reference>
<name>A0A6J4R0L4_9ACTN</name>
<keyword evidence="2" id="KW-0479">Metal-binding</keyword>
<dbReference type="InterPro" id="IPR011650">
    <property type="entry name" value="Peptidase_M20_dimer"/>
</dbReference>